<accession>A0A8K0SCL0</accession>
<evidence type="ECO:0000313" key="8">
    <source>
        <dbReference type="EMBL" id="KAH7308247.1"/>
    </source>
</evidence>
<dbReference type="InterPro" id="IPR012919">
    <property type="entry name" value="SUN_dom"/>
</dbReference>
<dbReference type="PANTHER" id="PTHR12953:SF0">
    <property type="entry name" value="SUN DOMAIN-CONTAINING OSSIFICATION FACTOR"/>
    <property type="match status" value="1"/>
</dbReference>
<feature type="compositionally biased region" description="Basic and acidic residues" evidence="5">
    <location>
        <begin position="198"/>
        <end position="212"/>
    </location>
</feature>
<evidence type="ECO:0000256" key="6">
    <source>
        <dbReference type="SAM" id="SignalP"/>
    </source>
</evidence>
<dbReference type="SUPFAM" id="SSF49785">
    <property type="entry name" value="Galactose-binding domain-like"/>
    <property type="match status" value="1"/>
</dbReference>
<dbReference type="AlphaFoldDB" id="A0A8K0SCL0"/>
<feature type="region of interest" description="Disordered" evidence="5">
    <location>
        <begin position="184"/>
        <end position="212"/>
    </location>
</feature>
<dbReference type="Gene3D" id="2.60.120.260">
    <property type="entry name" value="Galactose-binding domain-like"/>
    <property type="match status" value="1"/>
</dbReference>
<dbReference type="GO" id="GO:0012505">
    <property type="term" value="C:endomembrane system"/>
    <property type="evidence" value="ECO:0007669"/>
    <property type="project" value="UniProtKB-SubCell"/>
</dbReference>
<dbReference type="GO" id="GO:0034975">
    <property type="term" value="P:protein folding in endoplasmic reticulum"/>
    <property type="evidence" value="ECO:0007669"/>
    <property type="project" value="TreeGrafter"/>
</dbReference>
<keyword evidence="4" id="KW-0472">Membrane</keyword>
<gene>
    <name evidence="8" type="ORF">B0I35DRAFT_443242</name>
</gene>
<dbReference type="FunFam" id="2.60.120.260:FF:000082">
    <property type="entry name" value="Sad1/UNC domain protein"/>
    <property type="match status" value="1"/>
</dbReference>
<evidence type="ECO:0000313" key="9">
    <source>
        <dbReference type="Proteomes" id="UP000813444"/>
    </source>
</evidence>
<feature type="compositionally biased region" description="Polar residues" evidence="5">
    <location>
        <begin position="72"/>
        <end position="92"/>
    </location>
</feature>
<dbReference type="EMBL" id="JAGPNK010000016">
    <property type="protein sequence ID" value="KAH7308247.1"/>
    <property type="molecule type" value="Genomic_DNA"/>
</dbReference>
<keyword evidence="6" id="KW-0732">Signal</keyword>
<comment type="subcellular location">
    <subcellularLocation>
        <location evidence="1">Endomembrane system</location>
    </subcellularLocation>
</comment>
<name>A0A8K0SCL0_9HYPO</name>
<evidence type="ECO:0000256" key="2">
    <source>
        <dbReference type="ARBA" id="ARBA00022692"/>
    </source>
</evidence>
<reference evidence="8" key="1">
    <citation type="journal article" date="2021" name="Nat. Commun.">
        <title>Genetic determinants of endophytism in the Arabidopsis root mycobiome.</title>
        <authorList>
            <person name="Mesny F."/>
            <person name="Miyauchi S."/>
            <person name="Thiergart T."/>
            <person name="Pickel B."/>
            <person name="Atanasova L."/>
            <person name="Karlsson M."/>
            <person name="Huettel B."/>
            <person name="Barry K.W."/>
            <person name="Haridas S."/>
            <person name="Chen C."/>
            <person name="Bauer D."/>
            <person name="Andreopoulos W."/>
            <person name="Pangilinan J."/>
            <person name="LaButti K."/>
            <person name="Riley R."/>
            <person name="Lipzen A."/>
            <person name="Clum A."/>
            <person name="Drula E."/>
            <person name="Henrissat B."/>
            <person name="Kohler A."/>
            <person name="Grigoriev I.V."/>
            <person name="Martin F.M."/>
            <person name="Hacquard S."/>
        </authorList>
    </citation>
    <scope>NUCLEOTIDE SEQUENCE</scope>
    <source>
        <strain evidence="8">MPI-CAGE-CH-0235</strain>
    </source>
</reference>
<dbReference type="Pfam" id="PF07738">
    <property type="entry name" value="Sad1_UNC"/>
    <property type="match status" value="1"/>
</dbReference>
<keyword evidence="3" id="KW-1133">Transmembrane helix</keyword>
<dbReference type="InterPro" id="IPR045120">
    <property type="entry name" value="Suco/Slp1-like"/>
</dbReference>
<feature type="compositionally biased region" description="Basic and acidic residues" evidence="5">
    <location>
        <begin position="119"/>
        <end position="138"/>
    </location>
</feature>
<dbReference type="GO" id="GO:0005737">
    <property type="term" value="C:cytoplasm"/>
    <property type="evidence" value="ECO:0007669"/>
    <property type="project" value="TreeGrafter"/>
</dbReference>
<evidence type="ECO:0000256" key="4">
    <source>
        <dbReference type="ARBA" id="ARBA00023136"/>
    </source>
</evidence>
<feature type="region of interest" description="Disordered" evidence="5">
    <location>
        <begin position="431"/>
        <end position="552"/>
    </location>
</feature>
<evidence type="ECO:0000259" key="7">
    <source>
        <dbReference type="PROSITE" id="PS51469"/>
    </source>
</evidence>
<comment type="caution">
    <text evidence="8">The sequence shown here is derived from an EMBL/GenBank/DDBJ whole genome shotgun (WGS) entry which is preliminary data.</text>
</comment>
<feature type="region of interest" description="Disordered" evidence="5">
    <location>
        <begin position="72"/>
        <end position="160"/>
    </location>
</feature>
<dbReference type="OrthoDB" id="266334at2759"/>
<feature type="chain" id="PRO_5035456635" evidence="6">
    <location>
        <begin position="23"/>
        <end position="848"/>
    </location>
</feature>
<feature type="signal peptide" evidence="6">
    <location>
        <begin position="1"/>
        <end position="22"/>
    </location>
</feature>
<feature type="compositionally biased region" description="Low complexity" evidence="5">
    <location>
        <begin position="105"/>
        <end position="117"/>
    </location>
</feature>
<feature type="compositionally biased region" description="Polar residues" evidence="5">
    <location>
        <begin position="471"/>
        <end position="488"/>
    </location>
</feature>
<dbReference type="GO" id="GO:0016020">
    <property type="term" value="C:membrane"/>
    <property type="evidence" value="ECO:0007669"/>
    <property type="project" value="InterPro"/>
</dbReference>
<feature type="domain" description="SUN" evidence="7">
    <location>
        <begin position="193"/>
        <end position="359"/>
    </location>
</feature>
<organism evidence="8 9">
    <name type="scientific">Stachybotrys elegans</name>
    <dbReference type="NCBI Taxonomy" id="80388"/>
    <lineage>
        <taxon>Eukaryota</taxon>
        <taxon>Fungi</taxon>
        <taxon>Dikarya</taxon>
        <taxon>Ascomycota</taxon>
        <taxon>Pezizomycotina</taxon>
        <taxon>Sordariomycetes</taxon>
        <taxon>Hypocreomycetidae</taxon>
        <taxon>Hypocreales</taxon>
        <taxon>Stachybotryaceae</taxon>
        <taxon>Stachybotrys</taxon>
    </lineage>
</organism>
<feature type="region of interest" description="Disordered" evidence="5">
    <location>
        <begin position="758"/>
        <end position="848"/>
    </location>
</feature>
<evidence type="ECO:0000256" key="1">
    <source>
        <dbReference type="ARBA" id="ARBA00004308"/>
    </source>
</evidence>
<dbReference type="PANTHER" id="PTHR12953">
    <property type="entry name" value="MEMBRANE PROTEIN CH1 RELATED"/>
    <property type="match status" value="1"/>
</dbReference>
<evidence type="ECO:0000256" key="3">
    <source>
        <dbReference type="ARBA" id="ARBA00022989"/>
    </source>
</evidence>
<proteinExistence type="predicted"/>
<dbReference type="PROSITE" id="PS51469">
    <property type="entry name" value="SUN"/>
    <property type="match status" value="1"/>
</dbReference>
<evidence type="ECO:0000256" key="5">
    <source>
        <dbReference type="SAM" id="MobiDB-lite"/>
    </source>
</evidence>
<dbReference type="InterPro" id="IPR008979">
    <property type="entry name" value="Galactose-bd-like_sf"/>
</dbReference>
<protein>
    <submittedName>
        <fullName evidence="8">UNC-like C-terminal-domain-containing protein</fullName>
    </submittedName>
</protein>
<dbReference type="Proteomes" id="UP000813444">
    <property type="component" value="Unassembled WGS sequence"/>
</dbReference>
<sequence>MRLSGSLLTLWPVLSTFQVSESRILSTDTSKPPTTPSTCPARTINYITHTLPQSCLTTTWTSAESANIVHASPTQVNQQLPNETTTEPSLSSIRDDDAPIEPPDSTKASQSSSSFMSFEDWKEMMLRRTGQDPQDLKLRKPRMHGTENRIPPDSGHAGLGEEDEISLNFENLLEIDENRALADAARREEVAQGEDMSYEDREPPRSKDAGKTCKERFSYSSFDAGATILKTSPRAKNAKAILAENKDTYMLLECAAESKYVVVELSDDILVDTVVLANFEFFSSMIRHFRVSVSDRYPVKADKWRDLGTFEAKNSRDIQPFLVENPQIWAKYVRIDFLSHYGNEFYCPVSLIRVHGSRMLDSWKDTELALDEDMPTLPESTHQEPDEDKAEDINHRPAADLTPEHSTVEEVAPAIMTSRNTNVFMLQDATCLASPPPTDKSPEGHVQSGLGYDPVLEAGASVTQRRVESITRATEPQKTDGSVPTGRSDSPHPSPQGASVSLAHDRAAGTPISSPGAIKPGSEGSDPANSTRPIPSHSGGAKNRNIGASSTATASSTVQEGFFNAITKRLQQVESNLTLSLQYVEDQSRYIQEALQMGEQKQLNKVTAFLDNLNRTVLTELRSVRDQYDQIWQSTVIALESHRDQSERDMIALGTRLNLLADEVVFQKRMAIIQAILLLSCLFLVIFSRGVPIPYLAPLLEQGPGVFPYPNALPSPTYKHEFYAAQDEARHSDPGLGTTRYHVLSPTAEEDVFSQDRLDGSGRAASPADERHPLSSDVRSQHGAAGYLDIPASIETPNPHGEIARSSTPPSSREVHTADTRFPYSHKPHVRKPLPALPEHTATQIGSG</sequence>
<keyword evidence="9" id="KW-1185">Reference proteome</keyword>
<keyword evidence="2" id="KW-0812">Transmembrane</keyword>